<evidence type="ECO:0000256" key="11">
    <source>
        <dbReference type="RuleBase" id="RU003783"/>
    </source>
</evidence>
<evidence type="ECO:0000256" key="12">
    <source>
        <dbReference type="RuleBase" id="RU003784"/>
    </source>
</evidence>
<dbReference type="RefSeq" id="WP_353897217.1">
    <property type="nucleotide sequence ID" value="NZ_JBEVCJ010000024.1"/>
</dbReference>
<feature type="binding site" evidence="10">
    <location>
        <begin position="32"/>
        <end position="39"/>
    </location>
    <ligand>
        <name>ATP</name>
        <dbReference type="ChEBI" id="CHEBI:30616"/>
    </ligand>
</feature>
<keyword evidence="7 10" id="KW-0067">ATP-binding</keyword>
<organism evidence="14 15">
    <name type="scientific">Aliikangiella maris</name>
    <dbReference type="NCBI Taxonomy" id="3162458"/>
    <lineage>
        <taxon>Bacteria</taxon>
        <taxon>Pseudomonadati</taxon>
        <taxon>Pseudomonadota</taxon>
        <taxon>Gammaproteobacteria</taxon>
        <taxon>Oceanospirillales</taxon>
        <taxon>Pleioneaceae</taxon>
        <taxon>Aliikangiella</taxon>
    </lineage>
</organism>
<evidence type="ECO:0000256" key="7">
    <source>
        <dbReference type="ARBA" id="ARBA00022840"/>
    </source>
</evidence>
<dbReference type="EC" id="2.5.1.75" evidence="10"/>
<name>A0ABV2BXH3_9GAMM</name>
<evidence type="ECO:0000256" key="8">
    <source>
        <dbReference type="ARBA" id="ARBA00022842"/>
    </source>
</evidence>
<comment type="catalytic activity">
    <reaction evidence="9 10 11">
        <text>adenosine(37) in tRNA + dimethylallyl diphosphate = N(6)-dimethylallyladenosine(37) in tRNA + diphosphate</text>
        <dbReference type="Rhea" id="RHEA:26482"/>
        <dbReference type="Rhea" id="RHEA-COMP:10162"/>
        <dbReference type="Rhea" id="RHEA-COMP:10375"/>
        <dbReference type="ChEBI" id="CHEBI:33019"/>
        <dbReference type="ChEBI" id="CHEBI:57623"/>
        <dbReference type="ChEBI" id="CHEBI:74411"/>
        <dbReference type="ChEBI" id="CHEBI:74415"/>
        <dbReference type="EC" id="2.5.1.75"/>
    </reaction>
</comment>
<evidence type="ECO:0000256" key="5">
    <source>
        <dbReference type="ARBA" id="ARBA00022694"/>
    </source>
</evidence>
<dbReference type="NCBIfam" id="TIGR00174">
    <property type="entry name" value="miaA"/>
    <property type="match status" value="1"/>
</dbReference>
<accession>A0ABV2BXH3</accession>
<evidence type="ECO:0000256" key="1">
    <source>
        <dbReference type="ARBA" id="ARBA00001946"/>
    </source>
</evidence>
<evidence type="ECO:0000256" key="9">
    <source>
        <dbReference type="ARBA" id="ARBA00049563"/>
    </source>
</evidence>
<keyword evidence="8 10" id="KW-0460">Magnesium</keyword>
<evidence type="ECO:0000313" key="14">
    <source>
        <dbReference type="EMBL" id="MET1256634.1"/>
    </source>
</evidence>
<evidence type="ECO:0000256" key="4">
    <source>
        <dbReference type="ARBA" id="ARBA00022679"/>
    </source>
</evidence>
<comment type="caution">
    <text evidence="14">The sequence shown here is derived from an EMBL/GenBank/DDBJ whole genome shotgun (WGS) entry which is preliminary data.</text>
</comment>
<comment type="cofactor">
    <cofactor evidence="1 10">
        <name>Mg(2+)</name>
        <dbReference type="ChEBI" id="CHEBI:18420"/>
    </cofactor>
</comment>
<keyword evidence="6 10" id="KW-0547">Nucleotide-binding</keyword>
<feature type="region of interest" description="Interaction with substrate tRNA" evidence="10">
    <location>
        <begin position="57"/>
        <end position="60"/>
    </location>
</feature>
<dbReference type="PANTHER" id="PTHR11088:SF60">
    <property type="entry name" value="TRNA DIMETHYLALLYLTRANSFERASE"/>
    <property type="match status" value="1"/>
</dbReference>
<feature type="site" description="Interaction with substrate tRNA" evidence="10">
    <location>
        <position position="123"/>
    </location>
</feature>
<feature type="site" description="Interaction with substrate tRNA" evidence="10">
    <location>
        <position position="145"/>
    </location>
</feature>
<dbReference type="InterPro" id="IPR039657">
    <property type="entry name" value="Dimethylallyltransferase"/>
</dbReference>
<keyword evidence="15" id="KW-1185">Reference proteome</keyword>
<evidence type="ECO:0000256" key="2">
    <source>
        <dbReference type="ARBA" id="ARBA00003213"/>
    </source>
</evidence>
<dbReference type="Pfam" id="PF01715">
    <property type="entry name" value="IPPT"/>
    <property type="match status" value="1"/>
</dbReference>
<evidence type="ECO:0000256" key="6">
    <source>
        <dbReference type="ARBA" id="ARBA00022741"/>
    </source>
</evidence>
<dbReference type="Gene3D" id="3.40.50.300">
    <property type="entry name" value="P-loop containing nucleotide triphosphate hydrolases"/>
    <property type="match status" value="1"/>
</dbReference>
<dbReference type="PANTHER" id="PTHR11088">
    <property type="entry name" value="TRNA DIMETHYLALLYLTRANSFERASE"/>
    <property type="match status" value="1"/>
</dbReference>
<comment type="similarity">
    <text evidence="3 10 13">Belongs to the IPP transferase family.</text>
</comment>
<evidence type="ECO:0000256" key="3">
    <source>
        <dbReference type="ARBA" id="ARBA00005842"/>
    </source>
</evidence>
<dbReference type="EMBL" id="JBEVCJ010000024">
    <property type="protein sequence ID" value="MET1256634.1"/>
    <property type="molecule type" value="Genomic_DNA"/>
</dbReference>
<sequence>MNTEINQHNKAMEQQVLPQLLYPHLPIVFLMGPTASGKTALAIDLYQTDLFEIVSVDSAMVYRQLNIGSAKPTLDELARAPHHLIDFVDPAISYSAANFVHDAKKLINEIHQRGKTPLLTGGTMLYFKALRDGLAQLPEADASMREHLQQQLHRQGIEALHQQLMQCDAVTAKRLHPTDTQRILRALEVFFITQKPLSQWHAEQQDNVLPNPLLSIALAPGDRSQLHRRIALRFEQMMAQGFLQEVTQLYERPDLSADLPAIKSVGYRQLWQYLAGELTLTEATERGIIATRQLAKRQYTWLRSWSEVQWFDPLVDTELAAARQQILTWTKHHWPH</sequence>
<dbReference type="InterPro" id="IPR018022">
    <property type="entry name" value="IPT"/>
</dbReference>
<dbReference type="HAMAP" id="MF_00185">
    <property type="entry name" value="IPP_trans"/>
    <property type="match status" value="1"/>
</dbReference>
<dbReference type="Gene3D" id="1.10.20.140">
    <property type="match status" value="1"/>
</dbReference>
<dbReference type="Proteomes" id="UP001548189">
    <property type="component" value="Unassembled WGS sequence"/>
</dbReference>
<comment type="function">
    <text evidence="2 10 12">Catalyzes the transfer of a dimethylallyl group onto the adenine at position 37 in tRNAs that read codons beginning with uridine, leading to the formation of N6-(dimethylallyl)adenosine (i(6)A).</text>
</comment>
<keyword evidence="5 10" id="KW-0819">tRNA processing</keyword>
<feature type="region of interest" description="Interaction with substrate tRNA" evidence="10">
    <location>
        <begin position="181"/>
        <end position="185"/>
    </location>
</feature>
<evidence type="ECO:0000256" key="10">
    <source>
        <dbReference type="HAMAP-Rule" id="MF_00185"/>
    </source>
</evidence>
<evidence type="ECO:0000256" key="13">
    <source>
        <dbReference type="RuleBase" id="RU003785"/>
    </source>
</evidence>
<gene>
    <name evidence="10 14" type="primary">miaA</name>
    <name evidence="14" type="ORF">ABVT43_15950</name>
</gene>
<comment type="caution">
    <text evidence="10">Lacks conserved residue(s) required for the propagation of feature annotation.</text>
</comment>
<keyword evidence="4 10" id="KW-0808">Transferase</keyword>
<dbReference type="InterPro" id="IPR027417">
    <property type="entry name" value="P-loop_NTPase"/>
</dbReference>
<protein>
    <recommendedName>
        <fullName evidence="10">tRNA dimethylallyltransferase</fullName>
        <ecNumber evidence="10">2.5.1.75</ecNumber>
    </recommendedName>
    <alternativeName>
        <fullName evidence="10">Dimethylallyl diphosphate:tRNA dimethylallyltransferase</fullName>
        <shortName evidence="10">DMAPP:tRNA dimethylallyltransferase</shortName>
        <shortName evidence="10">DMATase</shortName>
    </alternativeName>
    <alternativeName>
        <fullName evidence="10">Isopentenyl-diphosphate:tRNA isopentenyltransferase</fullName>
        <shortName evidence="10">IPP transferase</shortName>
        <shortName evidence="10">IPPT</shortName>
        <shortName evidence="10">IPTase</shortName>
    </alternativeName>
</protein>
<dbReference type="SUPFAM" id="SSF52540">
    <property type="entry name" value="P-loop containing nucleoside triphosphate hydrolases"/>
    <property type="match status" value="1"/>
</dbReference>
<reference evidence="14 15" key="1">
    <citation type="submission" date="2024-06" db="EMBL/GenBank/DDBJ databases">
        <authorList>
            <person name="Li F."/>
        </authorList>
    </citation>
    <scope>NUCLEOTIDE SEQUENCE [LARGE SCALE GENOMIC DNA]</scope>
    <source>
        <strain evidence="14 15">GXAS 311</strain>
    </source>
</reference>
<dbReference type="GO" id="GO:0052381">
    <property type="term" value="F:tRNA dimethylallyltransferase activity"/>
    <property type="evidence" value="ECO:0007669"/>
    <property type="project" value="UniProtKB-EC"/>
</dbReference>
<feature type="binding site" evidence="10">
    <location>
        <begin position="34"/>
        <end position="39"/>
    </location>
    <ligand>
        <name>substrate</name>
    </ligand>
</feature>
<proteinExistence type="inferred from homology"/>
<evidence type="ECO:0000313" key="15">
    <source>
        <dbReference type="Proteomes" id="UP001548189"/>
    </source>
</evidence>
<comment type="subunit">
    <text evidence="10">Monomer.</text>
</comment>